<dbReference type="PANTHER" id="PTHR11061:SF45">
    <property type="match status" value="1"/>
</dbReference>
<gene>
    <name evidence="8" type="primary">rlmD</name>
    <name evidence="8" type="ORF">ACFP56_12735</name>
</gene>
<evidence type="ECO:0000259" key="7">
    <source>
        <dbReference type="PROSITE" id="PS50926"/>
    </source>
</evidence>
<dbReference type="PANTHER" id="PTHR11061">
    <property type="entry name" value="RNA M5U METHYLTRANSFERASE"/>
    <property type="match status" value="1"/>
</dbReference>
<proteinExistence type="inferred from homology"/>
<keyword evidence="3 4" id="KW-0949">S-adenosyl-L-methionine</keyword>
<dbReference type="PROSITE" id="PS01231">
    <property type="entry name" value="TRMA_2"/>
    <property type="match status" value="1"/>
</dbReference>
<dbReference type="Gene3D" id="2.40.50.140">
    <property type="entry name" value="Nucleic acid-binding proteins"/>
    <property type="match status" value="1"/>
</dbReference>
<keyword evidence="1 4" id="KW-0489">Methyltransferase</keyword>
<comment type="caution">
    <text evidence="8">The sequence shown here is derived from an EMBL/GenBank/DDBJ whole genome shotgun (WGS) entry which is preliminary data.</text>
</comment>
<dbReference type="PROSITE" id="PS01230">
    <property type="entry name" value="TRMA_1"/>
    <property type="match status" value="1"/>
</dbReference>
<dbReference type="InterPro" id="IPR002792">
    <property type="entry name" value="TRAM_dom"/>
</dbReference>
<dbReference type="PROSITE" id="PS51687">
    <property type="entry name" value="SAM_MT_RNA_M5U"/>
    <property type="match status" value="1"/>
</dbReference>
<feature type="compositionally biased region" description="Polar residues" evidence="6">
    <location>
        <begin position="48"/>
        <end position="61"/>
    </location>
</feature>
<evidence type="ECO:0000256" key="1">
    <source>
        <dbReference type="ARBA" id="ARBA00022603"/>
    </source>
</evidence>
<feature type="active site" evidence="5">
    <location>
        <position position="493"/>
    </location>
</feature>
<feature type="binding site" evidence="4">
    <location>
        <position position="368"/>
    </location>
    <ligand>
        <name>S-adenosyl-L-methionine</name>
        <dbReference type="ChEBI" id="CHEBI:59789"/>
    </ligand>
</feature>
<dbReference type="Proteomes" id="UP001596233">
    <property type="component" value="Unassembled WGS sequence"/>
</dbReference>
<feature type="binding site" evidence="4">
    <location>
        <position position="397"/>
    </location>
    <ligand>
        <name>S-adenosyl-L-methionine</name>
        <dbReference type="ChEBI" id="CHEBI:59789"/>
    </ligand>
</feature>
<feature type="domain" description="TRAM" evidence="7">
    <location>
        <begin position="86"/>
        <end position="144"/>
    </location>
</feature>
<dbReference type="SUPFAM" id="SSF53335">
    <property type="entry name" value="S-adenosyl-L-methionine-dependent methyltransferases"/>
    <property type="match status" value="1"/>
</dbReference>
<dbReference type="InterPro" id="IPR030390">
    <property type="entry name" value="MeTrfase_TrmA_AS"/>
</dbReference>
<dbReference type="InterPro" id="IPR010280">
    <property type="entry name" value="U5_MeTrfase_fam"/>
</dbReference>
<dbReference type="InterPro" id="IPR012340">
    <property type="entry name" value="NA-bd_OB-fold"/>
</dbReference>
<protein>
    <submittedName>
        <fullName evidence="8">23S rRNA (Uracil(1939)-C(5))-methyltransferase RlmD</fullName>
        <ecNumber evidence="8">2.1.1.190</ecNumber>
    </submittedName>
</protein>
<evidence type="ECO:0000256" key="5">
    <source>
        <dbReference type="PROSITE-ProRule" id="PRU10015"/>
    </source>
</evidence>
<feature type="binding site" evidence="4">
    <location>
        <position position="418"/>
    </location>
    <ligand>
        <name>S-adenosyl-L-methionine</name>
        <dbReference type="ChEBI" id="CHEBI:59789"/>
    </ligand>
</feature>
<dbReference type="Gene3D" id="2.40.50.1070">
    <property type="match status" value="1"/>
</dbReference>
<dbReference type="RefSeq" id="WP_379235016.1">
    <property type="nucleotide sequence ID" value="NZ_JBHSTE010000004.1"/>
</dbReference>
<evidence type="ECO:0000256" key="4">
    <source>
        <dbReference type="PROSITE-ProRule" id="PRU01024"/>
    </source>
</evidence>
<dbReference type="CDD" id="cd02440">
    <property type="entry name" value="AdoMet_MTases"/>
    <property type="match status" value="1"/>
</dbReference>
<dbReference type="InterPro" id="IPR030391">
    <property type="entry name" value="MeTrfase_TrmA_CS"/>
</dbReference>
<name>A0ABW1V7A4_9BACL</name>
<dbReference type="EC" id="2.1.1.190" evidence="8"/>
<reference evidence="9" key="1">
    <citation type="journal article" date="2019" name="Int. J. Syst. Evol. Microbiol.">
        <title>The Global Catalogue of Microorganisms (GCM) 10K type strain sequencing project: providing services to taxonomists for standard genome sequencing and annotation.</title>
        <authorList>
            <consortium name="The Broad Institute Genomics Platform"/>
            <consortium name="The Broad Institute Genome Sequencing Center for Infectious Disease"/>
            <person name="Wu L."/>
            <person name="Ma J."/>
        </authorList>
    </citation>
    <scope>NUCLEOTIDE SEQUENCE [LARGE SCALE GENOMIC DNA]</scope>
    <source>
        <strain evidence="9">PCU 280</strain>
    </source>
</reference>
<dbReference type="Gene3D" id="3.40.50.150">
    <property type="entry name" value="Vaccinia Virus protein VP39"/>
    <property type="match status" value="1"/>
</dbReference>
<evidence type="ECO:0000256" key="6">
    <source>
        <dbReference type="SAM" id="MobiDB-lite"/>
    </source>
</evidence>
<dbReference type="Pfam" id="PF01938">
    <property type="entry name" value="TRAM"/>
    <property type="match status" value="1"/>
</dbReference>
<evidence type="ECO:0000313" key="9">
    <source>
        <dbReference type="Proteomes" id="UP001596233"/>
    </source>
</evidence>
<dbReference type="Pfam" id="PF05958">
    <property type="entry name" value="tRNA_U5-meth_tr"/>
    <property type="match status" value="1"/>
</dbReference>
<feature type="binding site" evidence="4">
    <location>
        <position position="466"/>
    </location>
    <ligand>
        <name>S-adenosyl-L-methionine</name>
        <dbReference type="ChEBI" id="CHEBI:59789"/>
    </ligand>
</feature>
<dbReference type="SUPFAM" id="SSF50249">
    <property type="entry name" value="Nucleic acid-binding proteins"/>
    <property type="match status" value="1"/>
</dbReference>
<keyword evidence="9" id="KW-1185">Reference proteome</keyword>
<dbReference type="InterPro" id="IPR029063">
    <property type="entry name" value="SAM-dependent_MTases_sf"/>
</dbReference>
<sequence length="541" mass="60667">MTQHSSKASNNKKTNQQPNEQQNQKPKRQQNGSDKGKHKVQGEARTAAQGNKRTPARQEQFSKTKRYNKPYVNKQQAGGRVSSAEDVAAGDRIVVTIKRIGINGEGVGYYKRKAVFIEGALTDEVVKADVTKVERSYMQARLVEIEKRSPHRQEAPCPVYEQCGGCQMQHMTYEAQLTAKEEIVKEAFNRYAGITDLPMRPIIGMEEPWHYRNKAQLQLGMQQDQLVAGLYAQGTHKLIDISECTIQDTTINHVYKSLKHIIKELNLSPYEERTREGVIKTIVVRVARASGKLQVTFVTATDRLPEQRRLIERIRKELPDVISVAHNIHKERSSLIFGPKTTILWGEERLPETLGTIQFALSPRAFFQLNPDQTIKLYDTVKEAAELSGNELVVDAYCGTGTISLWLASEAREVRGIEVIGEAVQDARSNAQYSGIDNALFYEGHAERLLPQWVAQGVKPDVIVVDPPRTGLDAALIQAVLQAKPKRFVYVSCNPSTLAKDCKELLAGGYELQWAQPVDMFPQTAHVECCSLLVYTGDTQL</sequence>
<dbReference type="PROSITE" id="PS50926">
    <property type="entry name" value="TRAM"/>
    <property type="match status" value="1"/>
</dbReference>
<evidence type="ECO:0000256" key="3">
    <source>
        <dbReference type="ARBA" id="ARBA00022691"/>
    </source>
</evidence>
<dbReference type="NCBIfam" id="TIGR00479">
    <property type="entry name" value="rumA"/>
    <property type="match status" value="1"/>
</dbReference>
<evidence type="ECO:0000313" key="8">
    <source>
        <dbReference type="EMBL" id="MFC6333488.1"/>
    </source>
</evidence>
<dbReference type="GO" id="GO:0032259">
    <property type="term" value="P:methylation"/>
    <property type="evidence" value="ECO:0007669"/>
    <property type="project" value="UniProtKB-KW"/>
</dbReference>
<feature type="compositionally biased region" description="Low complexity" evidence="6">
    <location>
        <begin position="11"/>
        <end position="24"/>
    </location>
</feature>
<comment type="similarity">
    <text evidence="4">Belongs to the class I-like SAM-binding methyltransferase superfamily. RNA M5U methyltransferase family.</text>
</comment>
<dbReference type="EMBL" id="JBHSTE010000004">
    <property type="protein sequence ID" value="MFC6333488.1"/>
    <property type="molecule type" value="Genomic_DNA"/>
</dbReference>
<feature type="active site" description="Nucleophile" evidence="4">
    <location>
        <position position="493"/>
    </location>
</feature>
<accession>A0ABW1V7A4</accession>
<feature type="region of interest" description="Disordered" evidence="6">
    <location>
        <begin position="1"/>
        <end position="80"/>
    </location>
</feature>
<evidence type="ECO:0000256" key="2">
    <source>
        <dbReference type="ARBA" id="ARBA00022679"/>
    </source>
</evidence>
<dbReference type="GO" id="GO:0008168">
    <property type="term" value="F:methyltransferase activity"/>
    <property type="evidence" value="ECO:0007669"/>
    <property type="project" value="UniProtKB-KW"/>
</dbReference>
<keyword evidence="2 4" id="KW-0808">Transferase</keyword>
<organism evidence="8 9">
    <name type="scientific">Paenibacillus septentrionalis</name>
    <dbReference type="NCBI Taxonomy" id="429342"/>
    <lineage>
        <taxon>Bacteria</taxon>
        <taxon>Bacillati</taxon>
        <taxon>Bacillota</taxon>
        <taxon>Bacilli</taxon>
        <taxon>Bacillales</taxon>
        <taxon>Paenibacillaceae</taxon>
        <taxon>Paenibacillus</taxon>
    </lineage>
</organism>